<feature type="coiled-coil region" evidence="1">
    <location>
        <begin position="911"/>
        <end position="1133"/>
    </location>
</feature>
<evidence type="ECO:0000313" key="3">
    <source>
        <dbReference type="EMBL" id="KDR08220.1"/>
    </source>
</evidence>
<feature type="region of interest" description="Disordered" evidence="2">
    <location>
        <begin position="1438"/>
        <end position="1470"/>
    </location>
</feature>
<feature type="coiled-coil region" evidence="1">
    <location>
        <begin position="1161"/>
        <end position="1202"/>
    </location>
</feature>
<dbReference type="GO" id="GO:1902017">
    <property type="term" value="P:regulation of cilium assembly"/>
    <property type="evidence" value="ECO:0007669"/>
    <property type="project" value="InterPro"/>
</dbReference>
<evidence type="ECO:0000256" key="1">
    <source>
        <dbReference type="SAM" id="Coils"/>
    </source>
</evidence>
<dbReference type="InParanoid" id="A0A067QV40"/>
<evidence type="ECO:0000313" key="4">
    <source>
        <dbReference type="Proteomes" id="UP000027135"/>
    </source>
</evidence>
<gene>
    <name evidence="3" type="ORF">L798_01938</name>
</gene>
<dbReference type="EMBL" id="KK853353">
    <property type="protein sequence ID" value="KDR08220.1"/>
    <property type="molecule type" value="Genomic_DNA"/>
</dbReference>
<dbReference type="eggNOG" id="ENOG502RYQ0">
    <property type="taxonomic scope" value="Eukaryota"/>
</dbReference>
<accession>A0A067QV40</accession>
<keyword evidence="1" id="KW-0175">Coiled coil</keyword>
<proteinExistence type="predicted"/>
<evidence type="ECO:0000256" key="2">
    <source>
        <dbReference type="SAM" id="MobiDB-lite"/>
    </source>
</evidence>
<dbReference type="OrthoDB" id="8190486at2759"/>
<name>A0A067QV40_ZOONE</name>
<dbReference type="Proteomes" id="UP000027135">
    <property type="component" value="Unassembled WGS sequence"/>
</dbReference>
<feature type="region of interest" description="Disordered" evidence="2">
    <location>
        <begin position="1374"/>
        <end position="1405"/>
    </location>
</feature>
<protein>
    <submittedName>
        <fullName evidence="3">Centrobin</fullName>
    </submittedName>
</protein>
<dbReference type="GO" id="GO:0051299">
    <property type="term" value="P:centrosome separation"/>
    <property type="evidence" value="ECO:0007669"/>
    <property type="project" value="TreeGrafter"/>
</dbReference>
<reference evidence="3 4" key="1">
    <citation type="journal article" date="2014" name="Nat. Commun.">
        <title>Molecular traces of alternative social organization in a termite genome.</title>
        <authorList>
            <person name="Terrapon N."/>
            <person name="Li C."/>
            <person name="Robertson H.M."/>
            <person name="Ji L."/>
            <person name="Meng X."/>
            <person name="Booth W."/>
            <person name="Chen Z."/>
            <person name="Childers C.P."/>
            <person name="Glastad K.M."/>
            <person name="Gokhale K."/>
            <person name="Gowin J."/>
            <person name="Gronenberg W."/>
            <person name="Hermansen R.A."/>
            <person name="Hu H."/>
            <person name="Hunt B.G."/>
            <person name="Huylmans A.K."/>
            <person name="Khalil S.M."/>
            <person name="Mitchell R.D."/>
            <person name="Munoz-Torres M.C."/>
            <person name="Mustard J.A."/>
            <person name="Pan H."/>
            <person name="Reese J.T."/>
            <person name="Scharf M.E."/>
            <person name="Sun F."/>
            <person name="Vogel H."/>
            <person name="Xiao J."/>
            <person name="Yang W."/>
            <person name="Yang Z."/>
            <person name="Yang Z."/>
            <person name="Zhou J."/>
            <person name="Zhu J."/>
            <person name="Brent C.S."/>
            <person name="Elsik C.G."/>
            <person name="Goodisman M.A."/>
            <person name="Liberles D.A."/>
            <person name="Roe R.M."/>
            <person name="Vargo E.L."/>
            <person name="Vilcinskas A."/>
            <person name="Wang J."/>
            <person name="Bornberg-Bauer E."/>
            <person name="Korb J."/>
            <person name="Zhang G."/>
            <person name="Liebig J."/>
        </authorList>
    </citation>
    <scope>NUCLEOTIDE SEQUENCE [LARGE SCALE GENOMIC DNA]</scope>
    <source>
        <tissue evidence="3">Whole organism</tissue>
    </source>
</reference>
<feature type="compositionally biased region" description="Polar residues" evidence="2">
    <location>
        <begin position="1278"/>
        <end position="1296"/>
    </location>
</feature>
<dbReference type="PANTHER" id="PTHR34439:SF1">
    <property type="entry name" value="CENTROBIN"/>
    <property type="match status" value="1"/>
</dbReference>
<keyword evidence="4" id="KW-1185">Reference proteome</keyword>
<feature type="compositionally biased region" description="Basic and acidic residues" evidence="2">
    <location>
        <begin position="1382"/>
        <end position="1405"/>
    </location>
</feature>
<dbReference type="GO" id="GO:0007099">
    <property type="term" value="P:centriole replication"/>
    <property type="evidence" value="ECO:0007669"/>
    <property type="project" value="InterPro"/>
</dbReference>
<organism evidence="3 4">
    <name type="scientific">Zootermopsis nevadensis</name>
    <name type="common">Dampwood termite</name>
    <dbReference type="NCBI Taxonomy" id="136037"/>
    <lineage>
        <taxon>Eukaryota</taxon>
        <taxon>Metazoa</taxon>
        <taxon>Ecdysozoa</taxon>
        <taxon>Arthropoda</taxon>
        <taxon>Hexapoda</taxon>
        <taxon>Insecta</taxon>
        <taxon>Pterygota</taxon>
        <taxon>Neoptera</taxon>
        <taxon>Polyneoptera</taxon>
        <taxon>Dictyoptera</taxon>
        <taxon>Blattodea</taxon>
        <taxon>Blattoidea</taxon>
        <taxon>Termitoidae</taxon>
        <taxon>Termopsidae</taxon>
        <taxon>Zootermopsis</taxon>
    </lineage>
</organism>
<dbReference type="GO" id="GO:0005813">
    <property type="term" value="C:centrosome"/>
    <property type="evidence" value="ECO:0007669"/>
    <property type="project" value="TreeGrafter"/>
</dbReference>
<feature type="region of interest" description="Disordered" evidence="2">
    <location>
        <begin position="426"/>
        <end position="448"/>
    </location>
</feature>
<sequence>MSDSDDTDVLLLIPPDFFLVHSDSEDSLVPEVQEGYRKSYEFEKLVVNDLISQVNELENRICVIENKSSVDLTRNVWGTSYLHQFYDCAAYPYSNTYQHLRYKDLTLKSQSILSTQHRLSGSTDNLRTHVAVNSGINSSLKTPVKQKQAFSLPSTPNIDTSTFHFSSHSEQVQGSSLPEKNAITVKPMTQNEILSMSYPLVGNIATSSGDTTTGVMQHSNNSDRQNQLYQDCTLIEEIDQFLDSVKKNSEFQTQTVNDCNKRENSYNCGEYSASVPDHGFGLRDFSNLPVREEIVKSKYIAPLETGEITPVKQAELNEVDLILREAENDFKDGKHPNLNPIHKPSYQQKKIYRCGNNVTSVPDLGFGVRSFNSLPVQEEEVKRKTVLPLGPYQVDTEMKGLELSDLEKLLKQIKATQHEVEKKLQLRESLTDESSTLSEKDSVPAPLKTSLSGENFCSVPDRGFEARGILNSSKYVPAQNAVTSENGTEVPVHEESIMKRNVNLLGAEVPSNKAQWPQVHGSIEQHTDKQNFYISDVETFGETKGAQQIASNYPTEPGDSTKIAVARRKLVLGGDASSIPDCGFGLKSWYNSDENKDGYSESVLNSHKISNYVHDGVIPLHPSDGESTVSSTVKNSYIQGDYLPSVPDLGFGLQKLWINSASSQGLERNMTIPKSFHAPTQTHIDHIQTNNDLHAAEYSSSQIRPRVTVDGAGCQWVGSQKTIISTQGQSNSVTGIGRGSSVTDTVAKKKVDFSVGSGQGDVTIMQQEQGAESNIAEGLRNKPDHGNVFLESGVSGMTASVSSGTSNLVSLSELWSKDGSSSASRVRNEHANIWVRYEEEKYRRHHCERLIQQLQISVLEEEQKLAVAVQVDRGKDKAILQLQDAWIRLVQHWKELEEQRHSLTSRLHSERKEHQRQESEMMQKLKQLESELSKALDLAQGYKVKFDNIEKDKLELIDRHSGEIKEVMGKIVEKEQKLDKANQLNCQLIQQKEDSLEKLKQVEQEAQKERKLLIDVQREVECAYKKLNSFEAEVSALKEERETLKLKLKEEKGRINILDQQKKSVQATLDENKKKEKTIREEMKQLTVQSDKMKTELREYYQEQLEVVVHDKLREFQEQLDAAETSLHKELEQREHAITEMASKQIRQISEKHRLEMQLLEEKHVEELQLYKLQLAQAMQQVSDLEAKLQGYNSRKSEMVDKLHCVMETQWQEALRIIIGNSPLANHVADSLIVQRKDMSKTDAGTWPLETHNQQTTLDRNDPLTLKSHYGNEHHVGKNNTVSGASGEASKSNKMGTDTAPVFRDFVGASESHITPLNLHQQSSGSSTAYEMPFNQNGLLTYRKAEQPVSLHETPLGKGHQEDELRKYIIKLLDRSPGNPTDDGKQATIHRPDEIPRQDGCSQDDKRHELVDVPTNEVAQHSTWEKILHDTRLSLAGGQYQSTPSIPAHDLSKARHGSARDRRCMKPAWK</sequence>
<dbReference type="PANTHER" id="PTHR34439">
    <property type="entry name" value="CENTROBIN"/>
    <property type="match status" value="1"/>
</dbReference>
<dbReference type="GO" id="GO:0005814">
    <property type="term" value="C:centriole"/>
    <property type="evidence" value="ECO:0007669"/>
    <property type="project" value="TreeGrafter"/>
</dbReference>
<feature type="region of interest" description="Disordered" evidence="2">
    <location>
        <begin position="1271"/>
        <end position="1297"/>
    </location>
</feature>
<dbReference type="InterPro" id="IPR038923">
    <property type="entry name" value="Centrobin"/>
</dbReference>
<dbReference type="GO" id="GO:1902410">
    <property type="term" value="P:mitotic cytokinetic process"/>
    <property type="evidence" value="ECO:0007669"/>
    <property type="project" value="TreeGrafter"/>
</dbReference>
<feature type="compositionally biased region" description="Basic and acidic residues" evidence="2">
    <location>
        <begin position="1450"/>
        <end position="1464"/>
    </location>
</feature>